<dbReference type="InterPro" id="IPR006558">
    <property type="entry name" value="LamG-like"/>
</dbReference>
<keyword evidence="2" id="KW-1015">Disulfide bond</keyword>
<keyword evidence="1 4" id="KW-0732">Signal</keyword>
<evidence type="ECO:0000256" key="1">
    <source>
        <dbReference type="ARBA" id="ARBA00022729"/>
    </source>
</evidence>
<dbReference type="RefSeq" id="WP_146851330.1">
    <property type="nucleotide sequence ID" value="NZ_BKAG01000020.1"/>
</dbReference>
<evidence type="ECO:0000256" key="2">
    <source>
        <dbReference type="ARBA" id="ARBA00023157"/>
    </source>
</evidence>
<comment type="caution">
    <text evidence="6">The sequence shown here is derived from an EMBL/GenBank/DDBJ whole genome shotgun (WGS) entry which is preliminary data.</text>
</comment>
<dbReference type="Proteomes" id="UP000321577">
    <property type="component" value="Unassembled WGS sequence"/>
</dbReference>
<feature type="domain" description="LamG-like jellyroll fold" evidence="5">
    <location>
        <begin position="108"/>
        <end position="273"/>
    </location>
</feature>
<keyword evidence="7" id="KW-1185">Reference proteome</keyword>
<evidence type="ECO:0000259" key="5">
    <source>
        <dbReference type="SMART" id="SM00560"/>
    </source>
</evidence>
<name>A0A512MAI9_9BACT</name>
<dbReference type="SUPFAM" id="SSF49899">
    <property type="entry name" value="Concanavalin A-like lectins/glucanases"/>
    <property type="match status" value="1"/>
</dbReference>
<reference evidence="6 7" key="1">
    <citation type="submission" date="2019-07" db="EMBL/GenBank/DDBJ databases">
        <title>Whole genome shotgun sequence of Brevifollis gellanilyticus NBRC 108608.</title>
        <authorList>
            <person name="Hosoyama A."/>
            <person name="Uohara A."/>
            <person name="Ohji S."/>
            <person name="Ichikawa N."/>
        </authorList>
    </citation>
    <scope>NUCLEOTIDE SEQUENCE [LARGE SCALE GENOMIC DNA]</scope>
    <source>
        <strain evidence="6 7">NBRC 108608</strain>
    </source>
</reference>
<dbReference type="OrthoDB" id="5124266at2"/>
<feature type="compositionally biased region" description="Low complexity" evidence="3">
    <location>
        <begin position="289"/>
        <end position="298"/>
    </location>
</feature>
<protein>
    <recommendedName>
        <fullName evidence="5">LamG-like jellyroll fold domain-containing protein</fullName>
    </recommendedName>
</protein>
<dbReference type="AlphaFoldDB" id="A0A512MAI9"/>
<dbReference type="SMART" id="SM00560">
    <property type="entry name" value="LamGL"/>
    <property type="match status" value="1"/>
</dbReference>
<sequence>MISRLHPIYLSLAVTLLTAISATARDLPASLTKHAEGLVAFWDFNEEAGQPRLSHGAQPYALKEMKGPIKRSDAGGVFGPYAARIKPGQWFMIDRPDLRDLNIHGKEAKVSVVAWVKRVEKSFWQAIAGVWDETRGKRQYCLFLNAPTGTRADEMKRYPLANRIHGHVSSVGGGTPGQKVCITYSSSATEIPLGEWHCLAMTYDGRESRVYLDGKLDSLEQYNPFPYTEGLFDGGAEGSPFTVGAVHRSGTWGNFFGGVIGGLAVYKRALNEAEMLALAQSVPLPPPTAKAAKAQEPKVTPKKAPAP</sequence>
<dbReference type="InterPro" id="IPR013320">
    <property type="entry name" value="ConA-like_dom_sf"/>
</dbReference>
<dbReference type="EMBL" id="BKAG01000020">
    <property type="protein sequence ID" value="GEP43757.1"/>
    <property type="molecule type" value="Genomic_DNA"/>
</dbReference>
<dbReference type="Pfam" id="PF13385">
    <property type="entry name" value="Laminin_G_3"/>
    <property type="match status" value="1"/>
</dbReference>
<accession>A0A512MAI9</accession>
<feature type="chain" id="PRO_5021730518" description="LamG-like jellyroll fold domain-containing protein" evidence="4">
    <location>
        <begin position="25"/>
        <end position="307"/>
    </location>
</feature>
<evidence type="ECO:0000256" key="3">
    <source>
        <dbReference type="SAM" id="MobiDB-lite"/>
    </source>
</evidence>
<feature type="signal peptide" evidence="4">
    <location>
        <begin position="1"/>
        <end position="24"/>
    </location>
</feature>
<proteinExistence type="predicted"/>
<evidence type="ECO:0000313" key="7">
    <source>
        <dbReference type="Proteomes" id="UP000321577"/>
    </source>
</evidence>
<evidence type="ECO:0000256" key="4">
    <source>
        <dbReference type="SAM" id="SignalP"/>
    </source>
</evidence>
<feature type="region of interest" description="Disordered" evidence="3">
    <location>
        <begin position="284"/>
        <end position="307"/>
    </location>
</feature>
<dbReference type="Gene3D" id="2.60.120.200">
    <property type="match status" value="1"/>
</dbReference>
<evidence type="ECO:0000313" key="6">
    <source>
        <dbReference type="EMBL" id="GEP43757.1"/>
    </source>
</evidence>
<gene>
    <name evidence="6" type="ORF">BGE01nite_30480</name>
</gene>
<organism evidence="6 7">
    <name type="scientific">Brevifollis gellanilyticus</name>
    <dbReference type="NCBI Taxonomy" id="748831"/>
    <lineage>
        <taxon>Bacteria</taxon>
        <taxon>Pseudomonadati</taxon>
        <taxon>Verrucomicrobiota</taxon>
        <taxon>Verrucomicrobiia</taxon>
        <taxon>Verrucomicrobiales</taxon>
        <taxon>Verrucomicrobiaceae</taxon>
    </lineage>
</organism>